<evidence type="ECO:0000313" key="2">
    <source>
        <dbReference type="WBParaSite" id="RSKR_0000803400.1"/>
    </source>
</evidence>
<protein>
    <submittedName>
        <fullName evidence="2">Innexin</fullName>
    </submittedName>
</protein>
<name>A0AC35U7P3_9BILA</name>
<organism evidence="1 2">
    <name type="scientific">Rhabditophanes sp. KR3021</name>
    <dbReference type="NCBI Taxonomy" id="114890"/>
    <lineage>
        <taxon>Eukaryota</taxon>
        <taxon>Metazoa</taxon>
        <taxon>Ecdysozoa</taxon>
        <taxon>Nematoda</taxon>
        <taxon>Chromadorea</taxon>
        <taxon>Rhabditida</taxon>
        <taxon>Tylenchina</taxon>
        <taxon>Panagrolaimomorpha</taxon>
        <taxon>Strongyloidoidea</taxon>
        <taxon>Alloionematidae</taxon>
        <taxon>Rhabditophanes</taxon>
    </lineage>
</organism>
<dbReference type="WBParaSite" id="RSKR_0000803400.1">
    <property type="protein sequence ID" value="RSKR_0000803400.1"/>
    <property type="gene ID" value="RSKR_0000803400"/>
</dbReference>
<accession>A0AC35U7P3</accession>
<sequence>MFLFRVMHAVPYTNRDAVKDVIANLHSYFTCNLLIGIAVLISYRQFSGRPIECMLPMGFTGAWEDYVENYCFSEDNYFVPTKTAIETYVTDPSKKRKISYYQYISFFILFQAACFKAPAFIWKYFASQSGMRVGEILRLATDPQNSNPEIRKANVHSLSTHLQGALRFHKRLKLKKLVPHRYFRFLNLKYSGYYVTFIYFFAKLGFLINNIIQLKLLQTYLIPESTQAFGYDAIVKLLTSNSTWEESGVFPRVSLCDFEVREMGQRQMHTVQCILVINLLTEKIFITLWLWFSILFVLTVCNFASWVLILFSSVSKCHFILNSLIMGDEKRDIKNDLFSKRVHKFISHYMGLDGIFVLRMIYQHVDVVLSVDLICTLWEAFVSIEERREQMKKVDKEWNTAMSKLSKIEQVEQNNILYSKDAVQNSPRLRRKTIQQQKTISDDKLHLRRALSNEYLVQDKNEDSDDSYTRKSSITTDVLSSRKSSVRYGIPKKEKPRQTE</sequence>
<reference evidence="2" key="1">
    <citation type="submission" date="2016-11" db="UniProtKB">
        <authorList>
            <consortium name="WormBaseParasite"/>
        </authorList>
    </citation>
    <scope>IDENTIFICATION</scope>
    <source>
        <strain evidence="2">KR3021</strain>
    </source>
</reference>
<dbReference type="Proteomes" id="UP000095286">
    <property type="component" value="Unplaced"/>
</dbReference>
<evidence type="ECO:0000313" key="1">
    <source>
        <dbReference type="Proteomes" id="UP000095286"/>
    </source>
</evidence>
<proteinExistence type="predicted"/>